<dbReference type="InterPro" id="IPR039420">
    <property type="entry name" value="WalR-like"/>
</dbReference>
<keyword evidence="2" id="KW-0805">Transcription regulation</keyword>
<dbReference type="SMART" id="SM00448">
    <property type="entry name" value="REC"/>
    <property type="match status" value="1"/>
</dbReference>
<dbReference type="CDD" id="cd17536">
    <property type="entry name" value="REC_YesN-like"/>
    <property type="match status" value="1"/>
</dbReference>
<keyword evidence="8" id="KW-1185">Reference proteome</keyword>
<feature type="domain" description="Response regulatory" evidence="6">
    <location>
        <begin position="1"/>
        <end position="116"/>
    </location>
</feature>
<evidence type="ECO:0000256" key="4">
    <source>
        <dbReference type="ARBA" id="ARBA00023163"/>
    </source>
</evidence>
<evidence type="ECO:0000256" key="1">
    <source>
        <dbReference type="ARBA" id="ARBA00022553"/>
    </source>
</evidence>
<reference evidence="7 8" key="1">
    <citation type="submission" date="2014-12" db="EMBL/GenBank/DDBJ databases">
        <title>Draft genome sequence of Paenibacillus kamchatkensis strain B-2647.</title>
        <authorList>
            <person name="Karlyshev A.V."/>
            <person name="Kudryashova E.B."/>
        </authorList>
    </citation>
    <scope>NUCLEOTIDE SEQUENCE [LARGE SCALE GENOMIC DNA]</scope>
    <source>
        <strain evidence="7 8">VKM B-2647</strain>
    </source>
</reference>
<dbReference type="SUPFAM" id="SSF52172">
    <property type="entry name" value="CheY-like"/>
    <property type="match status" value="1"/>
</dbReference>
<dbReference type="PANTHER" id="PTHR43214">
    <property type="entry name" value="TWO-COMPONENT RESPONSE REGULATOR"/>
    <property type="match status" value="1"/>
</dbReference>
<keyword evidence="3" id="KW-0238">DNA-binding</keyword>
<evidence type="ECO:0000313" key="7">
    <source>
        <dbReference type="EMBL" id="KIL39128.1"/>
    </source>
</evidence>
<protein>
    <recommendedName>
        <fullName evidence="6">Response regulatory domain-containing protein</fullName>
    </recommendedName>
</protein>
<comment type="caution">
    <text evidence="7">The sequence shown here is derived from an EMBL/GenBank/DDBJ whole genome shotgun (WGS) entry which is preliminary data.</text>
</comment>
<sequence>MLVDDEIIVRLGIKSVIDWEAHGFHYAGDAADGKQALELIEQSPPDILLTDIIMPNMDGLELIQIVKNKYPWIRIIVLSSHDQYDYVRKAMKMGVDDYILKASIEPEQLLDLLQETSNKIVSDRPAAEPVKTQGHSLAQIVRNRLEGGPPLELEQGGVPKGGLTAAQRLLLVRVHGGPHFHADDPSAMPTLLNLIELQLKKWTEGHALHYKDQDIVLLIPSDGELTTAPDALQALGRDLISAAKRFWKHRSASASVLSLPV</sequence>
<dbReference type="InterPro" id="IPR001789">
    <property type="entry name" value="Sig_transdc_resp-reg_receiver"/>
</dbReference>
<dbReference type="PROSITE" id="PS50110">
    <property type="entry name" value="RESPONSE_REGULATORY"/>
    <property type="match status" value="1"/>
</dbReference>
<evidence type="ECO:0000256" key="3">
    <source>
        <dbReference type="ARBA" id="ARBA00023125"/>
    </source>
</evidence>
<dbReference type="InterPro" id="IPR011006">
    <property type="entry name" value="CheY-like_superfamily"/>
</dbReference>
<evidence type="ECO:0000313" key="8">
    <source>
        <dbReference type="Proteomes" id="UP000031967"/>
    </source>
</evidence>
<organism evidence="7 8">
    <name type="scientific">Gordoniibacillus kamchatkensis</name>
    <dbReference type="NCBI Taxonomy" id="1590651"/>
    <lineage>
        <taxon>Bacteria</taxon>
        <taxon>Bacillati</taxon>
        <taxon>Bacillota</taxon>
        <taxon>Bacilli</taxon>
        <taxon>Bacillales</taxon>
        <taxon>Paenibacillaceae</taxon>
        <taxon>Gordoniibacillus</taxon>
    </lineage>
</organism>
<accession>A0ABR5AE83</accession>
<name>A0ABR5AE83_9BACL</name>
<evidence type="ECO:0000256" key="2">
    <source>
        <dbReference type="ARBA" id="ARBA00023015"/>
    </source>
</evidence>
<evidence type="ECO:0000256" key="5">
    <source>
        <dbReference type="PROSITE-ProRule" id="PRU00169"/>
    </source>
</evidence>
<keyword evidence="1 5" id="KW-0597">Phosphoprotein</keyword>
<evidence type="ECO:0000259" key="6">
    <source>
        <dbReference type="PROSITE" id="PS50110"/>
    </source>
</evidence>
<keyword evidence="4" id="KW-0804">Transcription</keyword>
<proteinExistence type="predicted"/>
<feature type="modified residue" description="4-aspartylphosphate" evidence="5">
    <location>
        <position position="51"/>
    </location>
</feature>
<dbReference type="PANTHER" id="PTHR43214:SF37">
    <property type="entry name" value="TRANSCRIPTIONAL REGULATORY PROTEIN YDFI"/>
    <property type="match status" value="1"/>
</dbReference>
<dbReference type="Pfam" id="PF00072">
    <property type="entry name" value="Response_reg"/>
    <property type="match status" value="1"/>
</dbReference>
<dbReference type="Gene3D" id="3.40.50.2300">
    <property type="match status" value="1"/>
</dbReference>
<dbReference type="Proteomes" id="UP000031967">
    <property type="component" value="Unassembled WGS sequence"/>
</dbReference>
<gene>
    <name evidence="7" type="ORF">SD70_22120</name>
</gene>
<dbReference type="EMBL" id="JXAK01000043">
    <property type="protein sequence ID" value="KIL39128.1"/>
    <property type="molecule type" value="Genomic_DNA"/>
</dbReference>